<proteinExistence type="inferred from homology"/>
<evidence type="ECO:0000256" key="4">
    <source>
        <dbReference type="ARBA" id="ARBA00012772"/>
    </source>
</evidence>
<evidence type="ECO:0000256" key="5">
    <source>
        <dbReference type="ARBA" id="ARBA00022490"/>
    </source>
</evidence>
<dbReference type="GO" id="GO:0050660">
    <property type="term" value="F:flavin adenine dinucleotide binding"/>
    <property type="evidence" value="ECO:0007669"/>
    <property type="project" value="TreeGrafter"/>
</dbReference>
<evidence type="ECO:0000256" key="2">
    <source>
        <dbReference type="ARBA" id="ARBA00004496"/>
    </source>
</evidence>
<gene>
    <name evidence="15" type="ORF">SAMN05421837_107618</name>
</gene>
<dbReference type="PRINTS" id="PR00411">
    <property type="entry name" value="PNDRDTASEI"/>
</dbReference>
<dbReference type="SUPFAM" id="SSF51905">
    <property type="entry name" value="FAD/NAD(P)-binding domain"/>
    <property type="match status" value="1"/>
</dbReference>
<protein>
    <recommendedName>
        <fullName evidence="4">NAD(P)(+) transhydrogenase (Si-specific)</fullName>
        <ecNumber evidence="4">1.6.1.1</ecNumber>
    </recommendedName>
    <alternativeName>
        <fullName evidence="11">NAD(P)(+) transhydrogenase [B-specific]</fullName>
    </alternativeName>
</protein>
<dbReference type="GO" id="GO:0003957">
    <property type="term" value="F:NAD(P)+ transhydrogenase (Si-specific) activity"/>
    <property type="evidence" value="ECO:0007669"/>
    <property type="project" value="UniProtKB-EC"/>
</dbReference>
<comment type="subcellular location">
    <subcellularLocation>
        <location evidence="2">Cytoplasm</location>
    </subcellularLocation>
</comment>
<organism evidence="15 16">
    <name type="scientific">Amycolatopsis pretoriensis</name>
    <dbReference type="NCBI Taxonomy" id="218821"/>
    <lineage>
        <taxon>Bacteria</taxon>
        <taxon>Bacillati</taxon>
        <taxon>Actinomycetota</taxon>
        <taxon>Actinomycetes</taxon>
        <taxon>Pseudonocardiales</taxon>
        <taxon>Pseudonocardiaceae</taxon>
        <taxon>Amycolatopsis</taxon>
    </lineage>
</organism>
<evidence type="ECO:0000313" key="15">
    <source>
        <dbReference type="EMBL" id="SEF34871.1"/>
    </source>
</evidence>
<evidence type="ECO:0000256" key="10">
    <source>
        <dbReference type="ARBA" id="ARBA00023027"/>
    </source>
</evidence>
<dbReference type="SUPFAM" id="SSF55424">
    <property type="entry name" value="FAD/NAD-linked reductases, dimerisation (C-terminal) domain"/>
    <property type="match status" value="1"/>
</dbReference>
<dbReference type="Gene3D" id="3.30.390.30">
    <property type="match status" value="1"/>
</dbReference>
<dbReference type="GO" id="GO:0004148">
    <property type="term" value="F:dihydrolipoyl dehydrogenase (NADH) activity"/>
    <property type="evidence" value="ECO:0007669"/>
    <property type="project" value="TreeGrafter"/>
</dbReference>
<accession>A0A1H5RBA3</accession>
<dbReference type="PIRSF" id="PIRSF000350">
    <property type="entry name" value="Mercury_reductase_MerA"/>
    <property type="match status" value="1"/>
</dbReference>
<keyword evidence="7 12" id="KW-0274">FAD</keyword>
<dbReference type="AlphaFoldDB" id="A0A1H5RBA3"/>
<feature type="binding site" evidence="12">
    <location>
        <position position="129"/>
    </location>
    <ligand>
        <name>FAD</name>
        <dbReference type="ChEBI" id="CHEBI:57692"/>
    </ligand>
</feature>
<keyword evidence="9" id="KW-0560">Oxidoreductase</keyword>
<evidence type="ECO:0000313" key="16">
    <source>
        <dbReference type="Proteomes" id="UP000198878"/>
    </source>
</evidence>
<evidence type="ECO:0000256" key="3">
    <source>
        <dbReference type="ARBA" id="ARBA00007532"/>
    </source>
</evidence>
<reference evidence="16" key="1">
    <citation type="submission" date="2016-10" db="EMBL/GenBank/DDBJ databases">
        <authorList>
            <person name="Varghese N."/>
            <person name="Submissions S."/>
        </authorList>
    </citation>
    <scope>NUCLEOTIDE SEQUENCE [LARGE SCALE GENOMIC DNA]</scope>
    <source>
        <strain evidence="16">DSM 44654</strain>
    </source>
</reference>
<evidence type="ECO:0000259" key="14">
    <source>
        <dbReference type="Pfam" id="PF07992"/>
    </source>
</evidence>
<feature type="binding site" evidence="12">
    <location>
        <position position="65"/>
    </location>
    <ligand>
        <name>FAD</name>
        <dbReference type="ChEBI" id="CHEBI:57692"/>
    </ligand>
</feature>
<keyword evidence="16" id="KW-1185">Reference proteome</keyword>
<keyword evidence="8" id="KW-0521">NADP</keyword>
<comment type="cofactor">
    <cofactor evidence="12">
        <name>FAD</name>
        <dbReference type="ChEBI" id="CHEBI:57692"/>
    </cofactor>
    <text evidence="12">Binds 1 FAD per subunit.</text>
</comment>
<dbReference type="InterPro" id="IPR023753">
    <property type="entry name" value="FAD/NAD-binding_dom"/>
</dbReference>
<keyword evidence="5" id="KW-0963">Cytoplasm</keyword>
<keyword evidence="12" id="KW-0547">Nucleotide-binding</keyword>
<evidence type="ECO:0000256" key="11">
    <source>
        <dbReference type="ARBA" id="ARBA00031183"/>
    </source>
</evidence>
<feature type="binding site" evidence="12">
    <location>
        <position position="219"/>
    </location>
    <ligand>
        <name>NAD(+)</name>
        <dbReference type="ChEBI" id="CHEBI:57540"/>
    </ligand>
</feature>
<name>A0A1H5RBA3_9PSEU</name>
<comment type="function">
    <text evidence="1">Conversion of NADPH, generated by peripheral catabolic pathways, to NADH, which can enter the respiratory chain for energy generation.</text>
</comment>
<evidence type="ECO:0000256" key="8">
    <source>
        <dbReference type="ARBA" id="ARBA00022857"/>
    </source>
</evidence>
<dbReference type="InterPro" id="IPR016156">
    <property type="entry name" value="FAD/NAD-linked_Rdtase_dimer_sf"/>
</dbReference>
<dbReference type="Proteomes" id="UP000198878">
    <property type="component" value="Unassembled WGS sequence"/>
</dbReference>
<evidence type="ECO:0000256" key="12">
    <source>
        <dbReference type="PIRSR" id="PIRSR000350-3"/>
    </source>
</evidence>
<dbReference type="Pfam" id="PF02852">
    <property type="entry name" value="Pyr_redox_dim"/>
    <property type="match status" value="1"/>
</dbReference>
<feature type="binding site" evidence="12">
    <location>
        <begin position="196"/>
        <end position="203"/>
    </location>
    <ligand>
        <name>NAD(+)</name>
        <dbReference type="ChEBI" id="CHEBI:57540"/>
    </ligand>
</feature>
<comment type="similarity">
    <text evidence="3">Belongs to the class-I pyridine nucleotide-disulfide oxidoreductase family.</text>
</comment>
<dbReference type="EC" id="1.6.1.1" evidence="4"/>
<dbReference type="FunFam" id="3.30.390.30:FF:000001">
    <property type="entry name" value="Dihydrolipoyl dehydrogenase"/>
    <property type="match status" value="1"/>
</dbReference>
<dbReference type="PANTHER" id="PTHR22912">
    <property type="entry name" value="DISULFIDE OXIDOREDUCTASE"/>
    <property type="match status" value="1"/>
</dbReference>
<dbReference type="PANTHER" id="PTHR22912:SF93">
    <property type="entry name" value="SOLUBLE PYRIDINE NUCLEOTIDE TRANSHYDROGENASE"/>
    <property type="match status" value="1"/>
</dbReference>
<dbReference type="GO" id="GO:0006103">
    <property type="term" value="P:2-oxoglutarate metabolic process"/>
    <property type="evidence" value="ECO:0007669"/>
    <property type="project" value="TreeGrafter"/>
</dbReference>
<evidence type="ECO:0000256" key="9">
    <source>
        <dbReference type="ARBA" id="ARBA00023002"/>
    </source>
</evidence>
<dbReference type="InterPro" id="IPR001100">
    <property type="entry name" value="Pyr_nuc-diS_OxRdtase"/>
</dbReference>
<feature type="binding site" evidence="12">
    <location>
        <position position="324"/>
    </location>
    <ligand>
        <name>FAD</name>
        <dbReference type="ChEBI" id="CHEBI:57692"/>
    </ligand>
</feature>
<dbReference type="EMBL" id="FNUJ01000007">
    <property type="protein sequence ID" value="SEF34871.1"/>
    <property type="molecule type" value="Genomic_DNA"/>
</dbReference>
<evidence type="ECO:0000259" key="13">
    <source>
        <dbReference type="Pfam" id="PF02852"/>
    </source>
</evidence>
<feature type="binding site" evidence="12">
    <location>
        <position position="283"/>
    </location>
    <ligand>
        <name>NAD(+)</name>
        <dbReference type="ChEBI" id="CHEBI:57540"/>
    </ligand>
</feature>
<dbReference type="InterPro" id="IPR004099">
    <property type="entry name" value="Pyr_nucl-diS_OxRdtase_dimer"/>
</dbReference>
<dbReference type="STRING" id="218821.SAMN05421837_107618"/>
<evidence type="ECO:0000256" key="7">
    <source>
        <dbReference type="ARBA" id="ARBA00022827"/>
    </source>
</evidence>
<keyword evidence="10 12" id="KW-0520">NAD</keyword>
<feature type="domain" description="Pyridine nucleotide-disulphide oxidoreductase dimerisation" evidence="13">
    <location>
        <begin position="359"/>
        <end position="466"/>
    </location>
</feature>
<feature type="domain" description="FAD/NAD(P)-binding" evidence="14">
    <location>
        <begin position="18"/>
        <end position="339"/>
    </location>
</feature>
<dbReference type="OrthoDB" id="4678789at2"/>
<sequence>MRRDVRVRRLDTVSEHEYDLIVIGSGPGGQKAAIAAAKLGKRVAVVDRHDMVGGVCVNTGTIPSKTLREAVLYLTGMNQRELYGASYRVKQDITIADLLARTQHVVGREVQVVRAQLMRNHVDLVSGTGSFADPHTVVVESKHPGDRRTLSADYVVIATGTRPARPPQVDFDAARVLDSDEILRLEQIPSSLVVVGAGVIGIEYASMFAALGSRVTVVEQRDQMLDFCDPEIVESLKFQLRDLGVTFRFGEKVADVAVSDDATITTLVSGKRIPADGVMYSAGRQGMTGELALDAAGLSSDERGRLVVDENYRTEVPHIYAVGDVIGFPALAATSMDQGRLAAYHAFGEPANGLGALQPIGIYTIPEISYVGATEAQLTSSSVPYEVGIARYRELARGQITGDSYGMLKLLVSTKDRKLLGVHVFGTGATDLVHIGQAVMGCGGTVDYLVDAVFNYPTLSEAYKVAALDATNKIRALDRFSS</sequence>
<dbReference type="Pfam" id="PF07992">
    <property type="entry name" value="Pyr_redox_2"/>
    <property type="match status" value="1"/>
</dbReference>
<evidence type="ECO:0000256" key="1">
    <source>
        <dbReference type="ARBA" id="ARBA00002842"/>
    </source>
</evidence>
<dbReference type="InterPro" id="IPR050151">
    <property type="entry name" value="Class-I_Pyr_Nuc-Dis_Oxidored"/>
</dbReference>
<dbReference type="InterPro" id="IPR036188">
    <property type="entry name" value="FAD/NAD-bd_sf"/>
</dbReference>
<dbReference type="Gene3D" id="3.50.50.60">
    <property type="entry name" value="FAD/NAD(P)-binding domain"/>
    <property type="match status" value="2"/>
</dbReference>
<dbReference type="GO" id="GO:0005829">
    <property type="term" value="C:cytosol"/>
    <property type="evidence" value="ECO:0007669"/>
    <property type="project" value="TreeGrafter"/>
</dbReference>
<dbReference type="NCBIfam" id="NF003585">
    <property type="entry name" value="PRK05249.1"/>
    <property type="match status" value="1"/>
</dbReference>
<evidence type="ECO:0000256" key="6">
    <source>
        <dbReference type="ARBA" id="ARBA00022630"/>
    </source>
</evidence>
<dbReference type="PRINTS" id="PR00368">
    <property type="entry name" value="FADPNR"/>
</dbReference>
<keyword evidence="6" id="KW-0285">Flavoprotein</keyword>